<dbReference type="EMBL" id="VJMJ01000119">
    <property type="protein sequence ID" value="KAF0733840.1"/>
    <property type="molecule type" value="Genomic_DNA"/>
</dbReference>
<accession>A0A6G0X1S9</accession>
<keyword evidence="2" id="KW-1185">Reference proteome</keyword>
<dbReference type="AlphaFoldDB" id="A0A6G0X1S9"/>
<gene>
    <name evidence="1" type="ORF">Ae201684_009402</name>
</gene>
<evidence type="ECO:0000313" key="2">
    <source>
        <dbReference type="Proteomes" id="UP000481153"/>
    </source>
</evidence>
<sequence length="117" mass="13983">MGGEGTPWTDSGRYGMRQPSHYKAWNSKKRDVAVRGDHFNLVDTRTWMRLHFWAARECELHNHKAFWAWYIRFLQHFVAIYERRAVPFAFHDANWAANTANIDAYLENDHKMIDLEN</sequence>
<protein>
    <submittedName>
        <fullName evidence="1">Uncharacterized protein</fullName>
    </submittedName>
</protein>
<reference evidence="1 2" key="1">
    <citation type="submission" date="2019-07" db="EMBL/GenBank/DDBJ databases">
        <title>Genomics analysis of Aphanomyces spp. identifies a new class of oomycete effector associated with host adaptation.</title>
        <authorList>
            <person name="Gaulin E."/>
        </authorList>
    </citation>
    <scope>NUCLEOTIDE SEQUENCE [LARGE SCALE GENOMIC DNA]</scope>
    <source>
        <strain evidence="1 2">ATCC 201684</strain>
    </source>
</reference>
<evidence type="ECO:0000313" key="1">
    <source>
        <dbReference type="EMBL" id="KAF0733840.1"/>
    </source>
</evidence>
<name>A0A6G0X1S9_9STRA</name>
<organism evidence="1 2">
    <name type="scientific">Aphanomyces euteiches</name>
    <dbReference type="NCBI Taxonomy" id="100861"/>
    <lineage>
        <taxon>Eukaryota</taxon>
        <taxon>Sar</taxon>
        <taxon>Stramenopiles</taxon>
        <taxon>Oomycota</taxon>
        <taxon>Saprolegniomycetes</taxon>
        <taxon>Saprolegniales</taxon>
        <taxon>Verrucalvaceae</taxon>
        <taxon>Aphanomyces</taxon>
    </lineage>
</organism>
<dbReference type="VEuPathDB" id="FungiDB:AeMF1_009543"/>
<dbReference type="Proteomes" id="UP000481153">
    <property type="component" value="Unassembled WGS sequence"/>
</dbReference>
<proteinExistence type="predicted"/>
<comment type="caution">
    <text evidence="1">The sequence shown here is derived from an EMBL/GenBank/DDBJ whole genome shotgun (WGS) entry which is preliminary data.</text>
</comment>